<comment type="caution">
    <text evidence="2">The sequence shown here is derived from an EMBL/GenBank/DDBJ whole genome shotgun (WGS) entry which is preliminary data.</text>
</comment>
<organism evidence="2 3">
    <name type="scientific">Lactiplantibacillus nangangensis</name>
    <dbReference type="NCBI Taxonomy" id="2559917"/>
    <lineage>
        <taxon>Bacteria</taxon>
        <taxon>Bacillati</taxon>
        <taxon>Bacillota</taxon>
        <taxon>Bacilli</taxon>
        <taxon>Lactobacillales</taxon>
        <taxon>Lactobacillaceae</taxon>
        <taxon>Lactiplantibacillus</taxon>
    </lineage>
</organism>
<reference evidence="3" key="1">
    <citation type="journal article" date="2019" name="Int. J. Syst. Evol. Microbiol.">
        <title>The Global Catalogue of Microorganisms (GCM) 10K type strain sequencing project: providing services to taxonomists for standard genome sequencing and annotation.</title>
        <authorList>
            <consortium name="The Broad Institute Genomics Platform"/>
            <consortium name="The Broad Institute Genome Sequencing Center for Infectious Disease"/>
            <person name="Wu L."/>
            <person name="Ma J."/>
        </authorList>
    </citation>
    <scope>NUCLEOTIDE SEQUENCE [LARGE SCALE GENOMIC DNA]</scope>
    <source>
        <strain evidence="3">CCM 8930</strain>
    </source>
</reference>
<evidence type="ECO:0000313" key="2">
    <source>
        <dbReference type="EMBL" id="MFC6200324.1"/>
    </source>
</evidence>
<dbReference type="RefSeq" id="WP_137617172.1">
    <property type="nucleotide sequence ID" value="NZ_BJDI01000017.1"/>
</dbReference>
<keyword evidence="3" id="KW-1185">Reference proteome</keyword>
<name>A0ABW1SFK6_9LACO</name>
<keyword evidence="1" id="KW-1133">Transmembrane helix</keyword>
<keyword evidence="1" id="KW-0812">Transmembrane</keyword>
<accession>A0ABW1SFK6</accession>
<evidence type="ECO:0000313" key="3">
    <source>
        <dbReference type="Proteomes" id="UP001596171"/>
    </source>
</evidence>
<proteinExistence type="predicted"/>
<sequence>MENYWVIVIRHFSTINKGRNYAQSFVEQCLNGSKLVTERFLTWLMYYLTAFNTIVTVIFWPMGIDRLVASALSKSHHQVQHCAKLSVTKPIKM</sequence>
<protein>
    <submittedName>
        <fullName evidence="2">Uncharacterized protein</fullName>
    </submittedName>
</protein>
<dbReference type="EMBL" id="JBHSSE010000001">
    <property type="protein sequence ID" value="MFC6200324.1"/>
    <property type="molecule type" value="Genomic_DNA"/>
</dbReference>
<feature type="transmembrane region" description="Helical" evidence="1">
    <location>
        <begin position="40"/>
        <end position="60"/>
    </location>
</feature>
<gene>
    <name evidence="2" type="ORF">ACFP1L_00270</name>
</gene>
<dbReference type="Proteomes" id="UP001596171">
    <property type="component" value="Unassembled WGS sequence"/>
</dbReference>
<evidence type="ECO:0000256" key="1">
    <source>
        <dbReference type="SAM" id="Phobius"/>
    </source>
</evidence>
<keyword evidence="1" id="KW-0472">Membrane</keyword>